<dbReference type="InterPro" id="IPR000515">
    <property type="entry name" value="MetI-like"/>
</dbReference>
<feature type="transmembrane region" description="Helical" evidence="7">
    <location>
        <begin position="136"/>
        <end position="157"/>
    </location>
</feature>
<dbReference type="SUPFAM" id="SSF161098">
    <property type="entry name" value="MetI-like"/>
    <property type="match status" value="1"/>
</dbReference>
<dbReference type="Gene3D" id="1.10.3720.10">
    <property type="entry name" value="MetI-like"/>
    <property type="match status" value="1"/>
</dbReference>
<feature type="transmembrane region" description="Helical" evidence="7">
    <location>
        <begin position="7"/>
        <end position="28"/>
    </location>
</feature>
<dbReference type="CDD" id="cd06261">
    <property type="entry name" value="TM_PBP2"/>
    <property type="match status" value="1"/>
</dbReference>
<evidence type="ECO:0000259" key="8">
    <source>
        <dbReference type="PROSITE" id="PS50928"/>
    </source>
</evidence>
<protein>
    <submittedName>
        <fullName evidence="9">Carbohydrate ABC transporter permease</fullName>
    </submittedName>
</protein>
<keyword evidence="2 7" id="KW-0813">Transport</keyword>
<feature type="transmembrane region" description="Helical" evidence="7">
    <location>
        <begin position="103"/>
        <end position="124"/>
    </location>
</feature>
<dbReference type="PROSITE" id="PS50928">
    <property type="entry name" value="ABC_TM1"/>
    <property type="match status" value="1"/>
</dbReference>
<organism evidence="9 10">
    <name type="scientific">Cytobacillus citreus</name>
    <dbReference type="NCBI Taxonomy" id="2833586"/>
    <lineage>
        <taxon>Bacteria</taxon>
        <taxon>Bacillati</taxon>
        <taxon>Bacillota</taxon>
        <taxon>Bacilli</taxon>
        <taxon>Bacillales</taxon>
        <taxon>Bacillaceae</taxon>
        <taxon>Cytobacillus</taxon>
    </lineage>
</organism>
<proteinExistence type="inferred from homology"/>
<evidence type="ECO:0000256" key="1">
    <source>
        <dbReference type="ARBA" id="ARBA00004651"/>
    </source>
</evidence>
<keyword evidence="4 7" id="KW-0812">Transmembrane</keyword>
<gene>
    <name evidence="9" type="ORF">KHA94_10500</name>
</gene>
<comment type="similarity">
    <text evidence="7">Belongs to the binding-protein-dependent transport system permease family.</text>
</comment>
<dbReference type="PANTHER" id="PTHR43744">
    <property type="entry name" value="ABC TRANSPORTER PERMEASE PROTEIN MG189-RELATED-RELATED"/>
    <property type="match status" value="1"/>
</dbReference>
<evidence type="ECO:0000313" key="9">
    <source>
        <dbReference type="EMBL" id="MBS4190612.1"/>
    </source>
</evidence>
<keyword evidence="10" id="KW-1185">Reference proteome</keyword>
<dbReference type="RefSeq" id="WP_213102041.1">
    <property type="nucleotide sequence ID" value="NZ_JAGYPM010000002.1"/>
</dbReference>
<evidence type="ECO:0000256" key="3">
    <source>
        <dbReference type="ARBA" id="ARBA00022475"/>
    </source>
</evidence>
<dbReference type="EMBL" id="JAGYPM010000002">
    <property type="protein sequence ID" value="MBS4190612.1"/>
    <property type="molecule type" value="Genomic_DNA"/>
</dbReference>
<accession>A0ABS5NS47</accession>
<reference evidence="9 10" key="1">
    <citation type="submission" date="2021-05" db="EMBL/GenBank/DDBJ databases">
        <title>Novel Bacillus species.</title>
        <authorList>
            <person name="Liu G."/>
        </authorList>
    </citation>
    <scope>NUCLEOTIDE SEQUENCE [LARGE SCALE GENOMIC DNA]</scope>
    <source>
        <strain evidence="9 10">FJAT-49705</strain>
    </source>
</reference>
<keyword evidence="3" id="KW-1003">Cell membrane</keyword>
<evidence type="ECO:0000256" key="4">
    <source>
        <dbReference type="ARBA" id="ARBA00022692"/>
    </source>
</evidence>
<feature type="transmembrane region" description="Helical" evidence="7">
    <location>
        <begin position="237"/>
        <end position="258"/>
    </location>
</feature>
<feature type="transmembrane region" description="Helical" evidence="7">
    <location>
        <begin position="67"/>
        <end position="91"/>
    </location>
</feature>
<comment type="caution">
    <text evidence="9">The sequence shown here is derived from an EMBL/GenBank/DDBJ whole genome shotgun (WGS) entry which is preliminary data.</text>
</comment>
<name>A0ABS5NS47_9BACI</name>
<evidence type="ECO:0000256" key="2">
    <source>
        <dbReference type="ARBA" id="ARBA00022448"/>
    </source>
</evidence>
<sequence>MSNLKKILTRIGLVAVIIFFAFPFVWLVSSSVKTVAETLSIPPTLVPENFQWNNFVSAWNSGPFLQFLINSILVTFGVLVLQVITVVPAAYAFARYEFTGKKILWAITLITLMIPLQLIFLPVFLQLSSWGILDSLWGLILPFASGAFGIFMLRQTFMQVPNEILDAARLDKASELKIVWKIMMPLSKPTIITMLLFTFISRWNDYFWPLVMTTTENARTLPVGVAMLRTSETGVDWNIVMAANVILVIPILIVYFFAQKRIIQAFTYTGVK</sequence>
<evidence type="ECO:0000256" key="5">
    <source>
        <dbReference type="ARBA" id="ARBA00022989"/>
    </source>
</evidence>
<dbReference type="Proteomes" id="UP000681027">
    <property type="component" value="Unassembled WGS sequence"/>
</dbReference>
<evidence type="ECO:0000313" key="10">
    <source>
        <dbReference type="Proteomes" id="UP000681027"/>
    </source>
</evidence>
<comment type="subcellular location">
    <subcellularLocation>
        <location evidence="1 7">Cell membrane</location>
        <topology evidence="1 7">Multi-pass membrane protein</topology>
    </subcellularLocation>
</comment>
<dbReference type="InterPro" id="IPR035906">
    <property type="entry name" value="MetI-like_sf"/>
</dbReference>
<dbReference type="Pfam" id="PF00528">
    <property type="entry name" value="BPD_transp_1"/>
    <property type="match status" value="1"/>
</dbReference>
<evidence type="ECO:0000256" key="6">
    <source>
        <dbReference type="ARBA" id="ARBA00023136"/>
    </source>
</evidence>
<dbReference type="PANTHER" id="PTHR43744:SF12">
    <property type="entry name" value="ABC TRANSPORTER PERMEASE PROTEIN MG189-RELATED"/>
    <property type="match status" value="1"/>
</dbReference>
<evidence type="ECO:0000256" key="7">
    <source>
        <dbReference type="RuleBase" id="RU363032"/>
    </source>
</evidence>
<keyword evidence="5 7" id="KW-1133">Transmembrane helix</keyword>
<keyword evidence="6 7" id="KW-0472">Membrane</keyword>
<feature type="domain" description="ABC transmembrane type-1" evidence="8">
    <location>
        <begin position="68"/>
        <end position="258"/>
    </location>
</feature>
<feature type="transmembrane region" description="Helical" evidence="7">
    <location>
        <begin position="178"/>
        <end position="200"/>
    </location>
</feature>